<dbReference type="Proteomes" id="UP000664835">
    <property type="component" value="Unassembled WGS sequence"/>
</dbReference>
<dbReference type="GO" id="GO:0005524">
    <property type="term" value="F:ATP binding"/>
    <property type="evidence" value="ECO:0007669"/>
    <property type="project" value="UniProtKB-KW"/>
</dbReference>
<protein>
    <submittedName>
        <fullName evidence="7">Heme ABC transporter ATP-binding protein</fullName>
    </submittedName>
</protein>
<evidence type="ECO:0000313" key="8">
    <source>
        <dbReference type="Proteomes" id="UP000664835"/>
    </source>
</evidence>
<dbReference type="PROSITE" id="PS00211">
    <property type="entry name" value="ABC_TRANSPORTER_1"/>
    <property type="match status" value="1"/>
</dbReference>
<dbReference type="InterPro" id="IPR003439">
    <property type="entry name" value="ABC_transporter-like_ATP-bd"/>
</dbReference>
<evidence type="ECO:0000256" key="5">
    <source>
        <dbReference type="ARBA" id="ARBA00037066"/>
    </source>
</evidence>
<dbReference type="Pfam" id="PF00005">
    <property type="entry name" value="ABC_tran"/>
    <property type="match status" value="1"/>
</dbReference>
<evidence type="ECO:0000256" key="1">
    <source>
        <dbReference type="ARBA" id="ARBA00022448"/>
    </source>
</evidence>
<evidence type="ECO:0000313" key="7">
    <source>
        <dbReference type="EMBL" id="MBO1927056.1"/>
    </source>
</evidence>
<comment type="function">
    <text evidence="5">Part of the ABC transporter complex HmuTUV involved in hemin import. Responsible for energy coupling to the transport system.</text>
</comment>
<dbReference type="NCBIfam" id="NF010068">
    <property type="entry name" value="PRK13548.1"/>
    <property type="match status" value="1"/>
</dbReference>
<dbReference type="InterPro" id="IPR003593">
    <property type="entry name" value="AAA+_ATPase"/>
</dbReference>
<dbReference type="PROSITE" id="PS50893">
    <property type="entry name" value="ABC_TRANSPORTER_2"/>
    <property type="match status" value="1"/>
</dbReference>
<reference evidence="7 8" key="1">
    <citation type="submission" date="2021-03" db="EMBL/GenBank/DDBJ databases">
        <title>Thiomicrorhabdus sp.nov.,novel sulfur-oxidizing bacteria isolated from coastal sediment.</title>
        <authorList>
            <person name="Liu X."/>
        </authorList>
    </citation>
    <scope>NUCLEOTIDE SEQUENCE [LARGE SCALE GENOMIC DNA]</scope>
    <source>
        <strain evidence="7 8">6S2-11</strain>
    </source>
</reference>
<dbReference type="SMART" id="SM00382">
    <property type="entry name" value="AAA"/>
    <property type="match status" value="1"/>
</dbReference>
<gene>
    <name evidence="7" type="ORF">J3998_05650</name>
</gene>
<sequence>MLVAKNLSFETANKRILENISVSIAPGEIFTILGPNGAGKSTLLKCLSGDFQHFSGKIEINQQSINQLTDEKLAELRAVMPQFIRLDFPFLVREVVQMALQPIPKAQLLPTAIKALERFEVAHLQARNYLTLSGGEQQRVQLARVFAQLEHQSSSTLSDRYLLLDECTSNLDLAHQHQVFQAARQFAKTHNVGVIAVLHDLNLAAQYSDRSLILKDGKIQALGEVKRVYQANLLSNVYGLPIKVMPHPKGWPYILPS</sequence>
<keyword evidence="8" id="KW-1185">Reference proteome</keyword>
<dbReference type="Gene3D" id="3.40.50.300">
    <property type="entry name" value="P-loop containing nucleotide triphosphate hydrolases"/>
    <property type="match status" value="1"/>
</dbReference>
<accession>A0ABS3Q407</accession>
<dbReference type="SUPFAM" id="SSF52540">
    <property type="entry name" value="P-loop containing nucleoside triphosphate hydrolases"/>
    <property type="match status" value="1"/>
</dbReference>
<organism evidence="7 8">
    <name type="scientific">Thiomicrorhabdus marina</name>
    <dbReference type="NCBI Taxonomy" id="2818442"/>
    <lineage>
        <taxon>Bacteria</taxon>
        <taxon>Pseudomonadati</taxon>
        <taxon>Pseudomonadota</taxon>
        <taxon>Gammaproteobacteria</taxon>
        <taxon>Thiotrichales</taxon>
        <taxon>Piscirickettsiaceae</taxon>
        <taxon>Thiomicrorhabdus</taxon>
    </lineage>
</organism>
<evidence type="ECO:0000259" key="6">
    <source>
        <dbReference type="PROSITE" id="PS50893"/>
    </source>
</evidence>
<keyword evidence="1" id="KW-0813">Transport</keyword>
<dbReference type="EMBL" id="JAGETV010000007">
    <property type="protein sequence ID" value="MBO1927056.1"/>
    <property type="molecule type" value="Genomic_DNA"/>
</dbReference>
<evidence type="ECO:0000256" key="3">
    <source>
        <dbReference type="ARBA" id="ARBA00022840"/>
    </source>
</evidence>
<keyword evidence="3 7" id="KW-0067">ATP-binding</keyword>
<evidence type="ECO:0000256" key="2">
    <source>
        <dbReference type="ARBA" id="ARBA00022741"/>
    </source>
</evidence>
<dbReference type="RefSeq" id="WP_208148506.1">
    <property type="nucleotide sequence ID" value="NZ_JAGETV010000007.1"/>
</dbReference>
<feature type="domain" description="ABC transporter" evidence="6">
    <location>
        <begin position="2"/>
        <end position="241"/>
    </location>
</feature>
<dbReference type="PANTHER" id="PTHR42794">
    <property type="entry name" value="HEMIN IMPORT ATP-BINDING PROTEIN HMUV"/>
    <property type="match status" value="1"/>
</dbReference>
<dbReference type="InterPro" id="IPR017871">
    <property type="entry name" value="ABC_transporter-like_CS"/>
</dbReference>
<proteinExistence type="predicted"/>
<evidence type="ECO:0000256" key="4">
    <source>
        <dbReference type="ARBA" id="ARBA00022967"/>
    </source>
</evidence>
<keyword evidence="4" id="KW-1278">Translocase</keyword>
<comment type="caution">
    <text evidence="7">The sequence shown here is derived from an EMBL/GenBank/DDBJ whole genome shotgun (WGS) entry which is preliminary data.</text>
</comment>
<name>A0ABS3Q407_9GAMM</name>
<keyword evidence="2" id="KW-0547">Nucleotide-binding</keyword>
<dbReference type="PANTHER" id="PTHR42794:SF1">
    <property type="entry name" value="HEMIN IMPORT ATP-BINDING PROTEIN HMUV"/>
    <property type="match status" value="1"/>
</dbReference>
<dbReference type="InterPro" id="IPR027417">
    <property type="entry name" value="P-loop_NTPase"/>
</dbReference>
<dbReference type="CDD" id="cd03214">
    <property type="entry name" value="ABC_Iron-Siderophores_B12_Hemin"/>
    <property type="match status" value="1"/>
</dbReference>